<dbReference type="EMBL" id="JAATIQ010000118">
    <property type="protein sequence ID" value="KAF4380551.1"/>
    <property type="molecule type" value="Genomic_DNA"/>
</dbReference>
<dbReference type="GO" id="GO:0016192">
    <property type="term" value="P:vesicle-mediated transport"/>
    <property type="evidence" value="ECO:0007669"/>
    <property type="project" value="TreeGrafter"/>
</dbReference>
<keyword evidence="7" id="KW-0813">Transport</keyword>
<dbReference type="PANTHER" id="PTHR19317:SF94">
    <property type="entry name" value="PRA1 FAMILY PROTEIN"/>
    <property type="match status" value="1"/>
</dbReference>
<evidence type="ECO:0000256" key="7">
    <source>
        <dbReference type="RuleBase" id="RU363107"/>
    </source>
</evidence>
<feature type="transmembrane region" description="Helical" evidence="7">
    <location>
        <begin position="100"/>
        <end position="116"/>
    </location>
</feature>
<feature type="transmembrane region" description="Helical" evidence="7">
    <location>
        <begin position="136"/>
        <end position="166"/>
    </location>
</feature>
<dbReference type="PANTHER" id="PTHR19317">
    <property type="entry name" value="PRENYLATED RAB ACCEPTOR 1-RELATED"/>
    <property type="match status" value="1"/>
</dbReference>
<name>A0A7J6G0P9_CANSA</name>
<evidence type="ECO:0000256" key="3">
    <source>
        <dbReference type="ARBA" id="ARBA00006483"/>
    </source>
</evidence>
<gene>
    <name evidence="9" type="ORF">G4B88_008702</name>
    <name evidence="8" type="ORF">G4B88_015165</name>
</gene>
<keyword evidence="10" id="KW-1185">Reference proteome</keyword>
<feature type="transmembrane region" description="Helical" evidence="7">
    <location>
        <begin position="76"/>
        <end position="94"/>
    </location>
</feature>
<comment type="similarity">
    <text evidence="3 7">Belongs to the PRA1 family.</text>
</comment>
<comment type="function">
    <text evidence="1 7">May be involved in both secretory and endocytic intracellular trafficking in the endosomal/prevacuolar compartments.</text>
</comment>
<accession>A0A7J6G0P9</accession>
<organism evidence="8 10">
    <name type="scientific">Cannabis sativa</name>
    <name type="common">Hemp</name>
    <name type="synonym">Marijuana</name>
    <dbReference type="NCBI Taxonomy" id="3483"/>
    <lineage>
        <taxon>Eukaryota</taxon>
        <taxon>Viridiplantae</taxon>
        <taxon>Streptophyta</taxon>
        <taxon>Embryophyta</taxon>
        <taxon>Tracheophyta</taxon>
        <taxon>Spermatophyta</taxon>
        <taxon>Magnoliopsida</taxon>
        <taxon>eudicotyledons</taxon>
        <taxon>Gunneridae</taxon>
        <taxon>Pentapetalae</taxon>
        <taxon>rosids</taxon>
        <taxon>fabids</taxon>
        <taxon>Rosales</taxon>
        <taxon>Cannabaceae</taxon>
        <taxon>Cannabis</taxon>
    </lineage>
</organism>
<evidence type="ECO:0000256" key="2">
    <source>
        <dbReference type="ARBA" id="ARBA00004127"/>
    </source>
</evidence>
<feature type="transmembrane region" description="Helical" evidence="7">
    <location>
        <begin position="186"/>
        <end position="206"/>
    </location>
</feature>
<dbReference type="AlphaFoldDB" id="A0A7J6G0P9"/>
<dbReference type="Pfam" id="PF03208">
    <property type="entry name" value="PRA1"/>
    <property type="match status" value="1"/>
</dbReference>
<evidence type="ECO:0000256" key="4">
    <source>
        <dbReference type="ARBA" id="ARBA00022692"/>
    </source>
</evidence>
<reference evidence="8 10" key="1">
    <citation type="journal article" date="2020" name="bioRxiv">
        <title>Sequence and annotation of 42 cannabis genomes reveals extensive copy number variation in cannabinoid synthesis and pathogen resistance genes.</title>
        <authorList>
            <person name="Mckernan K.J."/>
            <person name="Helbert Y."/>
            <person name="Kane L.T."/>
            <person name="Ebling H."/>
            <person name="Zhang L."/>
            <person name="Liu B."/>
            <person name="Eaton Z."/>
            <person name="Mclaughlin S."/>
            <person name="Kingan S."/>
            <person name="Baybayan P."/>
            <person name="Concepcion G."/>
            <person name="Jordan M."/>
            <person name="Riva A."/>
            <person name="Barbazuk W."/>
            <person name="Harkins T."/>
        </authorList>
    </citation>
    <scope>NUCLEOTIDE SEQUENCE [LARGE SCALE GENOMIC DNA]</scope>
    <source>
        <strain evidence="10">cv. Jamaican Lion 4</strain>
        <strain evidence="8">Father</strain>
        <tissue evidence="8">Leaf</tissue>
    </source>
</reference>
<dbReference type="GO" id="GO:0016020">
    <property type="term" value="C:membrane"/>
    <property type="evidence" value="ECO:0007669"/>
    <property type="project" value="UniProtKB-SubCell"/>
</dbReference>
<evidence type="ECO:0000256" key="1">
    <source>
        <dbReference type="ARBA" id="ARBA00002501"/>
    </source>
</evidence>
<evidence type="ECO:0000313" key="10">
    <source>
        <dbReference type="Proteomes" id="UP000583929"/>
    </source>
</evidence>
<keyword evidence="5 7" id="KW-1133">Transmembrane helix</keyword>
<dbReference type="GO" id="GO:0005794">
    <property type="term" value="C:Golgi apparatus"/>
    <property type="evidence" value="ECO:0007669"/>
    <property type="project" value="TreeGrafter"/>
</dbReference>
<keyword evidence="6 7" id="KW-0472">Membrane</keyword>
<proteinExistence type="inferred from homology"/>
<comment type="subcellular location">
    <subcellularLocation>
        <location evidence="2">Endomembrane system</location>
        <topology evidence="2">Multi-pass membrane protein</topology>
    </subcellularLocation>
    <subcellularLocation>
        <location evidence="7">Membrane</location>
        <topology evidence="7">Multi-pass membrane protein</topology>
    </subcellularLocation>
</comment>
<dbReference type="EMBL" id="JAATIQ010000161">
    <property type="protein sequence ID" value="KAF4375630.1"/>
    <property type="molecule type" value="Genomic_DNA"/>
</dbReference>
<comment type="caution">
    <text evidence="8">The sequence shown here is derived from an EMBL/GenBank/DDBJ whole genome shotgun (WGS) entry which is preliminary data.</text>
</comment>
<dbReference type="OMA" id="LGSWMFL"/>
<dbReference type="Proteomes" id="UP000583929">
    <property type="component" value="Unassembled WGS sequence"/>
</dbReference>
<dbReference type="GO" id="GO:0005783">
    <property type="term" value="C:endoplasmic reticulum"/>
    <property type="evidence" value="ECO:0007669"/>
    <property type="project" value="TreeGrafter"/>
</dbReference>
<evidence type="ECO:0000256" key="5">
    <source>
        <dbReference type="ARBA" id="ARBA00022989"/>
    </source>
</evidence>
<keyword evidence="4 7" id="KW-0812">Transmembrane</keyword>
<evidence type="ECO:0000256" key="6">
    <source>
        <dbReference type="ARBA" id="ARBA00023136"/>
    </source>
</evidence>
<dbReference type="InterPro" id="IPR004895">
    <property type="entry name" value="Prenylated_rab_accept_PRA1"/>
</dbReference>
<evidence type="ECO:0000313" key="9">
    <source>
        <dbReference type="EMBL" id="KAF4380551.1"/>
    </source>
</evidence>
<sequence length="212" mass="23296">MSSYPKITISSNSDQPIRTVHTNTLFARTILTRLRHHARHALSNRRLWTEFVDRTAFSRPATFSDAASRVRKNITYFRVNYVTLIAAVLAYFLISHPFSLLALIFLIGAWLFLYVLRPSDQPLEIYGRTYSDAQTLTGLVLTTLVAILITSVVSLLVSAVIVGVTIVCAHGAFRDPEDLFVDDQELVGFFSVINGGATSCGSAAAVGPMSVV</sequence>
<evidence type="ECO:0000313" key="8">
    <source>
        <dbReference type="EMBL" id="KAF4375630.1"/>
    </source>
</evidence>
<dbReference type="OrthoDB" id="63113at2759"/>
<accession>A0A803PV15</accession>
<protein>
    <recommendedName>
        <fullName evidence="7">PRA1 family protein</fullName>
    </recommendedName>
</protein>